<comment type="caution">
    <text evidence="2">The sequence shown here is derived from an EMBL/GenBank/DDBJ whole genome shotgun (WGS) entry which is preliminary data.</text>
</comment>
<accession>A0A497XRQ4</accession>
<dbReference type="EMBL" id="RCCJ01000001">
    <property type="protein sequence ID" value="RLJ70961.1"/>
    <property type="molecule type" value="Genomic_DNA"/>
</dbReference>
<dbReference type="RefSeq" id="WP_121011548.1">
    <property type="nucleotide sequence ID" value="NZ_RCCJ01000001.1"/>
</dbReference>
<dbReference type="AlphaFoldDB" id="A0A497XRQ4"/>
<feature type="transmembrane region" description="Helical" evidence="1">
    <location>
        <begin position="39"/>
        <end position="58"/>
    </location>
</feature>
<sequence length="106" mass="12260">MISPYEVVALLAAGFFYILGAGGYTFFYTYKRLKGDGKYEYVAFAFMGLMLYCAYVMVSSPVFSSFWKGLLSFATLGYLLIPHGMWWVVVRIHKFEEEERKRSQTT</sequence>
<name>A0A497XRQ4_9AQUI</name>
<evidence type="ECO:0000313" key="3">
    <source>
        <dbReference type="Proteomes" id="UP000267841"/>
    </source>
</evidence>
<protein>
    <submittedName>
        <fullName evidence="2">Uncharacterized protein</fullName>
    </submittedName>
</protein>
<evidence type="ECO:0000313" key="2">
    <source>
        <dbReference type="EMBL" id="RLJ70961.1"/>
    </source>
</evidence>
<proteinExistence type="predicted"/>
<keyword evidence="1" id="KW-0812">Transmembrane</keyword>
<keyword evidence="1" id="KW-0472">Membrane</keyword>
<reference evidence="2 3" key="1">
    <citation type="submission" date="2018-10" db="EMBL/GenBank/DDBJ databases">
        <title>Genomic Encyclopedia of Archaeal and Bacterial Type Strains, Phase II (KMG-II): from individual species to whole genera.</title>
        <authorList>
            <person name="Goeker M."/>
        </authorList>
    </citation>
    <scope>NUCLEOTIDE SEQUENCE [LARGE SCALE GENOMIC DNA]</scope>
    <source>
        <strain evidence="2 3">DSM 16510</strain>
    </source>
</reference>
<keyword evidence="3" id="KW-1185">Reference proteome</keyword>
<dbReference type="OrthoDB" id="15620at2"/>
<dbReference type="Proteomes" id="UP000267841">
    <property type="component" value="Unassembled WGS sequence"/>
</dbReference>
<evidence type="ECO:0000256" key="1">
    <source>
        <dbReference type="SAM" id="Phobius"/>
    </source>
</evidence>
<feature type="transmembrane region" description="Helical" evidence="1">
    <location>
        <begin position="6"/>
        <end position="27"/>
    </location>
</feature>
<organism evidence="2 3">
    <name type="scientific">Hydrogenivirga caldilitoris</name>
    <dbReference type="NCBI Taxonomy" id="246264"/>
    <lineage>
        <taxon>Bacteria</taxon>
        <taxon>Pseudomonadati</taxon>
        <taxon>Aquificota</taxon>
        <taxon>Aquificia</taxon>
        <taxon>Aquificales</taxon>
        <taxon>Aquificaceae</taxon>
        <taxon>Hydrogenivirga</taxon>
    </lineage>
</organism>
<keyword evidence="1" id="KW-1133">Transmembrane helix</keyword>
<feature type="transmembrane region" description="Helical" evidence="1">
    <location>
        <begin position="70"/>
        <end position="92"/>
    </location>
</feature>
<gene>
    <name evidence="2" type="ORF">BCF55_1250</name>
</gene>